<gene>
    <name evidence="2" type="ORF">AXW67_01160</name>
</gene>
<dbReference type="Proteomes" id="UP000077173">
    <property type="component" value="Unassembled WGS sequence"/>
</dbReference>
<dbReference type="InterPro" id="IPR029062">
    <property type="entry name" value="Class_I_gatase-like"/>
</dbReference>
<proteinExistence type="predicted"/>
<reference evidence="2 3" key="1">
    <citation type="submission" date="2016-02" db="EMBL/GenBank/DDBJ databases">
        <title>Draft genome sequence of the strain BR 10247T Bradyrhizobium neotropicale isolated from nodules of Centrolobium paraense.</title>
        <authorList>
            <person name="Simoes-Araujo J.L."/>
            <person name="Barauna A.C."/>
            <person name="Silva K."/>
            <person name="Zilli J.E."/>
        </authorList>
    </citation>
    <scope>NUCLEOTIDE SEQUENCE [LARGE SCALE GENOMIC DNA]</scope>
    <source>
        <strain evidence="2 3">BR 10247</strain>
    </source>
</reference>
<dbReference type="Pfam" id="PF06283">
    <property type="entry name" value="ThuA"/>
    <property type="match status" value="1"/>
</dbReference>
<dbReference type="RefSeq" id="WP_063681645.1">
    <property type="nucleotide sequence ID" value="NZ_LSEF01000104.1"/>
</dbReference>
<protein>
    <submittedName>
        <fullName evidence="2">Trehalose utilization</fullName>
    </submittedName>
</protein>
<dbReference type="EMBL" id="LSEF01000104">
    <property type="protein sequence ID" value="OAF08479.1"/>
    <property type="molecule type" value="Genomic_DNA"/>
</dbReference>
<dbReference type="AlphaFoldDB" id="A0A176YPZ4"/>
<sequence>MTRREFIALGSSAAAIRPLGARAEHPPERVLYFTYSAGYRHNVIPLSEAILTQLGRNSGAFEVIATEDLSEFSTGNLERYAAVMFYTSGEIPMSGVQKMALLNFVRSGRGFLGVHSATDTFYTWPDYLDLIGGYFNGHPWHQNVTIQVADAADPLVAFLGNSLQLNDEIYQISDFDYRGSRVLLRLDQDSVDLSKAGVHQRFYGWPLAWKRFFGEGRVFYSALGHEASVWQDPRCQTILTNAILWSTRRSA</sequence>
<dbReference type="SUPFAM" id="SSF52317">
    <property type="entry name" value="Class I glutamine amidotransferase-like"/>
    <property type="match status" value="1"/>
</dbReference>
<comment type="caution">
    <text evidence="2">The sequence shown here is derived from an EMBL/GenBank/DDBJ whole genome shotgun (WGS) entry which is preliminary data.</text>
</comment>
<name>A0A176YPZ4_9BRAD</name>
<keyword evidence="3" id="KW-1185">Reference proteome</keyword>
<feature type="domain" description="ThuA-like" evidence="1">
    <location>
        <begin position="29"/>
        <end position="245"/>
    </location>
</feature>
<evidence type="ECO:0000313" key="3">
    <source>
        <dbReference type="Proteomes" id="UP000077173"/>
    </source>
</evidence>
<organism evidence="2 3">
    <name type="scientific">Bradyrhizobium neotropicale</name>
    <dbReference type="NCBI Taxonomy" id="1497615"/>
    <lineage>
        <taxon>Bacteria</taxon>
        <taxon>Pseudomonadati</taxon>
        <taxon>Pseudomonadota</taxon>
        <taxon>Alphaproteobacteria</taxon>
        <taxon>Hyphomicrobiales</taxon>
        <taxon>Nitrobacteraceae</taxon>
        <taxon>Bradyrhizobium</taxon>
    </lineage>
</organism>
<evidence type="ECO:0000313" key="2">
    <source>
        <dbReference type="EMBL" id="OAF08479.1"/>
    </source>
</evidence>
<dbReference type="Gene3D" id="3.40.50.880">
    <property type="match status" value="1"/>
</dbReference>
<evidence type="ECO:0000259" key="1">
    <source>
        <dbReference type="Pfam" id="PF06283"/>
    </source>
</evidence>
<dbReference type="PANTHER" id="PTHR40469">
    <property type="entry name" value="SECRETED GLYCOSYL HYDROLASE"/>
    <property type="match status" value="1"/>
</dbReference>
<accession>A0A176YPZ4</accession>
<dbReference type="PANTHER" id="PTHR40469:SF2">
    <property type="entry name" value="GALACTOSE-BINDING DOMAIN-LIKE SUPERFAMILY PROTEIN"/>
    <property type="match status" value="1"/>
</dbReference>
<dbReference type="InterPro" id="IPR029010">
    <property type="entry name" value="ThuA-like"/>
</dbReference>